<sequence>PHQRTMVPSQPLLIALLFVVTFPDRCIAGLYDFLGNYDEQGPTTEIPNEDFFTTEPETIEELPVVPENLTIREISPPTERPPNHQYHHMTNIMNTANNASETPFTLPKSPVSTISDFSIEFHLFENRMKSFIDNVRREQLSTFSDMSRFRTEIDEYVGRLPTKKVVTVKTRNFCYCRGEMMAPCPSQCMYSCYYSNDAGRGWNYGEDCRFVYSYTYNPKKPCKCTMDGLADCENNLDICLNQTTKYEKTDKLCSQFSIDKNCLLRSFELILNLLMEPLRIQFRGIESRLTFLRQASVSVSSLSKITAEMCKNPNDPICSSDAQTLLSTEKDNYRQTKKNITLELIKTQNQIEAVSKNVEKLKEEAFAKVNRSIKEYSCCLKSLNLAVDEYDCSGIDEKPSGSSMTFGIENC</sequence>
<organism evidence="3">
    <name type="scientific">Lygus hesperus</name>
    <name type="common">Western plant bug</name>
    <dbReference type="NCBI Taxonomy" id="30085"/>
    <lineage>
        <taxon>Eukaryota</taxon>
        <taxon>Metazoa</taxon>
        <taxon>Ecdysozoa</taxon>
        <taxon>Arthropoda</taxon>
        <taxon>Hexapoda</taxon>
        <taxon>Insecta</taxon>
        <taxon>Pterygota</taxon>
        <taxon>Neoptera</taxon>
        <taxon>Paraneoptera</taxon>
        <taxon>Hemiptera</taxon>
        <taxon>Heteroptera</taxon>
        <taxon>Panheteroptera</taxon>
        <taxon>Cimicomorpha</taxon>
        <taxon>Miridae</taxon>
        <taxon>Mirini</taxon>
        <taxon>Lygus</taxon>
    </lineage>
</organism>
<evidence type="ECO:0000313" key="4">
    <source>
        <dbReference type="EMBL" id="JAG09029.1"/>
    </source>
</evidence>
<keyword evidence="3" id="KW-0808">Transferase</keyword>
<protein>
    <submittedName>
        <fullName evidence="3">Histidinol-phosphate aminotransferase</fullName>
    </submittedName>
</protein>
<reference evidence="3" key="2">
    <citation type="submission" date="2014-07" db="EMBL/GenBank/DDBJ databases">
        <authorList>
            <person name="Hull J."/>
        </authorList>
    </citation>
    <scope>NUCLEOTIDE SEQUENCE</scope>
</reference>
<evidence type="ECO:0000256" key="1">
    <source>
        <dbReference type="SAM" id="Coils"/>
    </source>
</evidence>
<keyword evidence="3" id="KW-0032">Aminotransferase</keyword>
<feature type="chain" id="PRO_5007389589" evidence="2">
    <location>
        <begin position="29"/>
        <end position="411"/>
    </location>
</feature>
<keyword evidence="1" id="KW-0175">Coiled coil</keyword>
<feature type="non-terminal residue" evidence="3">
    <location>
        <position position="1"/>
    </location>
</feature>
<keyword evidence="2" id="KW-0732">Signal</keyword>
<feature type="signal peptide" evidence="2">
    <location>
        <begin position="1"/>
        <end position="28"/>
    </location>
</feature>
<proteinExistence type="predicted"/>
<feature type="coiled-coil region" evidence="1">
    <location>
        <begin position="330"/>
        <end position="364"/>
    </location>
</feature>
<gene>
    <name evidence="3" type="primary">hisC_4</name>
    <name evidence="4" type="synonym">hisC_1</name>
    <name evidence="4" type="ORF">CM83_69631</name>
    <name evidence="3" type="ORF">CM83_69633</name>
</gene>
<evidence type="ECO:0000313" key="3">
    <source>
        <dbReference type="EMBL" id="JAG09026.1"/>
    </source>
</evidence>
<dbReference type="GO" id="GO:0008483">
    <property type="term" value="F:transaminase activity"/>
    <property type="evidence" value="ECO:0007669"/>
    <property type="project" value="UniProtKB-KW"/>
</dbReference>
<reference evidence="3" key="1">
    <citation type="journal article" date="2014" name="PLoS ONE">
        <title>Transcriptome-Based Identification of ABC Transporters in the Western Tarnished Plant Bug Lygus hesperus.</title>
        <authorList>
            <person name="Hull J.J."/>
            <person name="Chaney K."/>
            <person name="Geib S.M."/>
            <person name="Fabrick J.A."/>
            <person name="Brent C.S."/>
            <person name="Walsh D."/>
            <person name="Lavine L.C."/>
        </authorList>
    </citation>
    <scope>NUCLEOTIDE SEQUENCE</scope>
</reference>
<accession>A0A0A9WNM4</accession>
<dbReference type="EMBL" id="GBHO01034575">
    <property type="protein sequence ID" value="JAG09029.1"/>
    <property type="molecule type" value="Transcribed_RNA"/>
</dbReference>
<dbReference type="EMBL" id="GBHO01034578">
    <property type="protein sequence ID" value="JAG09026.1"/>
    <property type="molecule type" value="Transcribed_RNA"/>
</dbReference>
<dbReference type="AlphaFoldDB" id="A0A0A9WNM4"/>
<evidence type="ECO:0000256" key="2">
    <source>
        <dbReference type="SAM" id="SignalP"/>
    </source>
</evidence>
<name>A0A0A9WNM4_LYGHE</name>